<accession>A0A915JML8</accession>
<sequence length="184" mass="20989">MIPDEVNLFFNNSNCCEEDKTSPLLVLHLFFLKSIWEIVPNLKSPKLIIYEAFFLILFPCELVLSLFDFTCVMTTSDFFDGSLLSLFELTSFNFNCLKSASKTIEPPRNEPNNIKKRSLINAPTTLLRKTFIQSIDNTAGGTYACIHILANENFRLQHSPRDFCTKSGNRIPDTGSPWVRIILN</sequence>
<evidence type="ECO:0000313" key="1">
    <source>
        <dbReference type="Proteomes" id="UP000887565"/>
    </source>
</evidence>
<proteinExistence type="predicted"/>
<evidence type="ECO:0000313" key="2">
    <source>
        <dbReference type="WBParaSite" id="nRc.2.0.1.t27420-RA"/>
    </source>
</evidence>
<protein>
    <submittedName>
        <fullName evidence="2">Uncharacterized protein</fullName>
    </submittedName>
</protein>
<name>A0A915JML8_ROMCU</name>
<organism evidence="1 2">
    <name type="scientific">Romanomermis culicivorax</name>
    <name type="common">Nematode worm</name>
    <dbReference type="NCBI Taxonomy" id="13658"/>
    <lineage>
        <taxon>Eukaryota</taxon>
        <taxon>Metazoa</taxon>
        <taxon>Ecdysozoa</taxon>
        <taxon>Nematoda</taxon>
        <taxon>Enoplea</taxon>
        <taxon>Dorylaimia</taxon>
        <taxon>Mermithida</taxon>
        <taxon>Mermithoidea</taxon>
        <taxon>Mermithidae</taxon>
        <taxon>Romanomermis</taxon>
    </lineage>
</organism>
<reference evidence="2" key="1">
    <citation type="submission" date="2022-11" db="UniProtKB">
        <authorList>
            <consortium name="WormBaseParasite"/>
        </authorList>
    </citation>
    <scope>IDENTIFICATION</scope>
</reference>
<keyword evidence="1" id="KW-1185">Reference proteome</keyword>
<dbReference type="Proteomes" id="UP000887565">
    <property type="component" value="Unplaced"/>
</dbReference>
<dbReference type="WBParaSite" id="nRc.2.0.1.t27420-RA">
    <property type="protein sequence ID" value="nRc.2.0.1.t27420-RA"/>
    <property type="gene ID" value="nRc.2.0.1.g27420"/>
</dbReference>
<dbReference type="AlphaFoldDB" id="A0A915JML8"/>